<dbReference type="Pfam" id="PF21781">
    <property type="entry name" value="DUF6876"/>
    <property type="match status" value="1"/>
</dbReference>
<name>A0A149U573_9PROT</name>
<evidence type="ECO:0000313" key="3">
    <source>
        <dbReference type="Proteomes" id="UP000075411"/>
    </source>
</evidence>
<evidence type="ECO:0000313" key="2">
    <source>
        <dbReference type="EMBL" id="KXV60568.1"/>
    </source>
</evidence>
<protein>
    <recommendedName>
        <fullName evidence="1">DUF6876 domain-containing protein</fullName>
    </recommendedName>
</protein>
<dbReference type="EMBL" id="LHZT01000088">
    <property type="protein sequence ID" value="KXV60568.1"/>
    <property type="molecule type" value="Genomic_DNA"/>
</dbReference>
<gene>
    <name evidence="2" type="ORF">AD947_02075</name>
</gene>
<proteinExistence type="predicted"/>
<dbReference type="AlphaFoldDB" id="A0A149U573"/>
<dbReference type="OrthoDB" id="1255124at2"/>
<dbReference type="PATRIC" id="fig|104102.12.peg.3283"/>
<dbReference type="Proteomes" id="UP000075411">
    <property type="component" value="Unassembled WGS sequence"/>
</dbReference>
<dbReference type="RefSeq" id="WP_061487329.1">
    <property type="nucleotide sequence ID" value="NZ_LHZT01000088.1"/>
</dbReference>
<dbReference type="InterPro" id="IPR049241">
    <property type="entry name" value="DUF6876"/>
</dbReference>
<feature type="domain" description="DUF6876" evidence="1">
    <location>
        <begin position="12"/>
        <end position="133"/>
    </location>
</feature>
<comment type="caution">
    <text evidence="2">The sequence shown here is derived from an EMBL/GenBank/DDBJ whole genome shotgun (WGS) entry which is preliminary data.</text>
</comment>
<sequence>MSDILEPTHALTSRALAGFTGTVTYYRWHSGLILTDGAHYIAANGGAWLIDILASVQHMPTMREEDRQFWTLKVDLEKHTAVIICTDGDKTGDGEVELYRQDIPYTDFPLKEAKLFAFSEPGIGRIVLLPSEY</sequence>
<accession>A0A149U573</accession>
<organism evidence="2 3">
    <name type="scientific">Acetobacter tropicalis</name>
    <dbReference type="NCBI Taxonomy" id="104102"/>
    <lineage>
        <taxon>Bacteria</taxon>
        <taxon>Pseudomonadati</taxon>
        <taxon>Pseudomonadota</taxon>
        <taxon>Alphaproteobacteria</taxon>
        <taxon>Acetobacterales</taxon>
        <taxon>Acetobacteraceae</taxon>
        <taxon>Acetobacter</taxon>
    </lineage>
</organism>
<reference evidence="2 3" key="1">
    <citation type="submission" date="2015-06" db="EMBL/GenBank/DDBJ databases">
        <title>Improved classification and identification of acetic acid bacteria using matrix-assisted laser desorption/ionization time-of-flight mass spectrometry; Gluconobacter nephelii and Gluconobacter uchimurae are later heterotypic synonyms of Gluconobacter japonicus and Gluconobacter oxydans, respectively.</title>
        <authorList>
            <person name="Li L."/>
            <person name="Cleenwerck I."/>
            <person name="De Vuyst L."/>
            <person name="Vandamme P."/>
        </authorList>
    </citation>
    <scope>NUCLEOTIDE SEQUENCE [LARGE SCALE GENOMIC DNA]</scope>
    <source>
        <strain evidence="2 3">LMG 1663</strain>
    </source>
</reference>
<evidence type="ECO:0000259" key="1">
    <source>
        <dbReference type="Pfam" id="PF21781"/>
    </source>
</evidence>